<dbReference type="Proteomes" id="UP000076923">
    <property type="component" value="Unassembled WGS sequence"/>
</dbReference>
<feature type="region of interest" description="Disordered" evidence="1">
    <location>
        <begin position="157"/>
        <end position="178"/>
    </location>
</feature>
<evidence type="ECO:0000256" key="1">
    <source>
        <dbReference type="SAM" id="MobiDB-lite"/>
    </source>
</evidence>
<dbReference type="InterPro" id="IPR011990">
    <property type="entry name" value="TPR-like_helical_dom_sf"/>
</dbReference>
<dbReference type="Gene3D" id="1.25.40.10">
    <property type="entry name" value="Tetratricopeptide repeat domain"/>
    <property type="match status" value="1"/>
</dbReference>
<protein>
    <submittedName>
        <fullName evidence="2">Uncharacterized protein</fullName>
    </submittedName>
</protein>
<dbReference type="AlphaFoldDB" id="A0A176TDU7"/>
<name>A0A176TDU7_9FLAO</name>
<dbReference type="EMBL" id="LVWE01000005">
    <property type="protein sequence ID" value="OAD46052.1"/>
    <property type="molecule type" value="Genomic_DNA"/>
</dbReference>
<reference evidence="2 3" key="1">
    <citation type="submission" date="2016-02" db="EMBL/GenBank/DDBJ databases">
        <title>Draft genome sequence of Polaribacter atrinae KACC17473.</title>
        <authorList>
            <person name="Shin S.-K."/>
            <person name="Yi H."/>
        </authorList>
    </citation>
    <scope>NUCLEOTIDE SEQUENCE [LARGE SCALE GENOMIC DNA]</scope>
    <source>
        <strain evidence="2 3">KACC 17473</strain>
    </source>
</reference>
<dbReference type="RefSeq" id="WP_068448286.1">
    <property type="nucleotide sequence ID" value="NZ_CANKUV010000016.1"/>
</dbReference>
<keyword evidence="3" id="KW-1185">Reference proteome</keyword>
<dbReference type="SUPFAM" id="SSF48452">
    <property type="entry name" value="TPR-like"/>
    <property type="match status" value="1"/>
</dbReference>
<dbReference type="OrthoDB" id="1122255at2"/>
<dbReference type="STRING" id="1333662.LPB303_03820"/>
<gene>
    <name evidence="2" type="ORF">LPB303_03820</name>
</gene>
<accession>A0A176TDU7</accession>
<evidence type="ECO:0000313" key="3">
    <source>
        <dbReference type="Proteomes" id="UP000076923"/>
    </source>
</evidence>
<proteinExistence type="predicted"/>
<evidence type="ECO:0000313" key="2">
    <source>
        <dbReference type="EMBL" id="OAD46052.1"/>
    </source>
</evidence>
<sequence length="178" mass="20842">MGTLVNNYIFKALESYPFDLEEVMEALNFALSYDDKNTMALTLMGRVYAEKLYKYEEAIVYFKQALAENIHAFEVYTPYINTLLWNEDYKEVEDFIDFALTVKGSDKALLYLKKAILNEQLKEYKTAMTFIKLAKEHTFNSEFMADIIIEKDRIKGKMPKKKKVKDLKKPAKGNKNKK</sequence>
<organism evidence="2 3">
    <name type="scientific">Polaribacter atrinae</name>
    <dbReference type="NCBI Taxonomy" id="1333662"/>
    <lineage>
        <taxon>Bacteria</taxon>
        <taxon>Pseudomonadati</taxon>
        <taxon>Bacteroidota</taxon>
        <taxon>Flavobacteriia</taxon>
        <taxon>Flavobacteriales</taxon>
        <taxon>Flavobacteriaceae</taxon>
    </lineage>
</organism>
<comment type="caution">
    <text evidence="2">The sequence shown here is derived from an EMBL/GenBank/DDBJ whole genome shotgun (WGS) entry which is preliminary data.</text>
</comment>